<evidence type="ECO:0000313" key="4">
    <source>
        <dbReference type="Proteomes" id="UP000321034"/>
    </source>
</evidence>
<dbReference type="EMBL" id="VRSV01000002">
    <property type="protein sequence ID" value="TXK10305.1"/>
    <property type="molecule type" value="Genomic_DNA"/>
</dbReference>
<feature type="region of interest" description="Disordered" evidence="1">
    <location>
        <begin position="261"/>
        <end position="292"/>
    </location>
</feature>
<feature type="domain" description="HNH nuclease" evidence="2">
    <location>
        <begin position="419"/>
        <end position="471"/>
    </location>
</feature>
<reference evidence="3 4" key="1">
    <citation type="submission" date="2019-08" db="EMBL/GenBank/DDBJ databases">
        <authorList>
            <person name="Dong K."/>
        </authorList>
    </citation>
    <scope>NUCLEOTIDE SEQUENCE [LARGE SCALE GENOMIC DNA]</scope>
    <source>
        <strain evidence="3 4">JCM14558</strain>
    </source>
</reference>
<comment type="caution">
    <text evidence="3">The sequence shown here is derived from an EMBL/GenBank/DDBJ whole genome shotgun (WGS) entry which is preliminary data.</text>
</comment>
<gene>
    <name evidence="3" type="ORF">FVP77_15785</name>
</gene>
<dbReference type="Pfam" id="PF02720">
    <property type="entry name" value="DUF222"/>
    <property type="match status" value="1"/>
</dbReference>
<dbReference type="AlphaFoldDB" id="A0A5C8HYY2"/>
<dbReference type="InterPro" id="IPR003615">
    <property type="entry name" value="HNH_nuc"/>
</dbReference>
<dbReference type="CDD" id="cd00085">
    <property type="entry name" value="HNHc"/>
    <property type="match status" value="1"/>
</dbReference>
<evidence type="ECO:0000259" key="2">
    <source>
        <dbReference type="SMART" id="SM00507"/>
    </source>
</evidence>
<dbReference type="Gene3D" id="1.10.30.50">
    <property type="match status" value="1"/>
</dbReference>
<evidence type="ECO:0000256" key="1">
    <source>
        <dbReference type="SAM" id="MobiDB-lite"/>
    </source>
</evidence>
<organism evidence="3 4">
    <name type="scientific">Microbacterium hatanonis</name>
    <dbReference type="NCBI Taxonomy" id="404366"/>
    <lineage>
        <taxon>Bacteria</taxon>
        <taxon>Bacillati</taxon>
        <taxon>Actinomycetota</taxon>
        <taxon>Actinomycetes</taxon>
        <taxon>Micrococcales</taxon>
        <taxon>Microbacteriaceae</taxon>
        <taxon>Microbacterium</taxon>
    </lineage>
</organism>
<name>A0A5C8HYY2_9MICO</name>
<evidence type="ECO:0000313" key="3">
    <source>
        <dbReference type="EMBL" id="TXK10305.1"/>
    </source>
</evidence>
<sequence length="517" mass="55725">MHFGGPFCAESTSDVHIPSEADALRRLPGRDASGARFDVGTPCNTGVMATADAFDDRGEAVLDDIVSTLVENERAAAALEAENVMGFATAMRVALSRSAHKPKTVQVREMQLRSIAAEIGIALRWNDRVVQRRMNDAIDLVDKWPATLDALSQGRISMRHASVIREEGAVIDDPNERQAFEEVVLERASTDTAARTRTLARAIAEELHPESITVRHARAENDRRVWVNDVGDGIGELVVRHSITLVRAMRDRLTQQARAVRSVAASSSTDTEADAAAAAERDGDAASASDVASDAAAGGDAAADTDVDADTAVHDTRTLDQVRADLACDLMLTGQPAIDPTTDVVPGGLGAIRAQVQVVVPALTAAGVSDRGATIDGVSPVDAETARCLMATAPGWDRILTHPITGAVLAVDRYQRNRAMERFLAARDIHCRFPGCRMPARYCEHDHNRDWALGGPTDVTNLASLCKRHHTLKTETEWTARQHPDGSIEWTSPLGHTSVDKPERYVTFVPDGDPPPF</sequence>
<protein>
    <submittedName>
        <fullName evidence="3">DUF222 domain-containing protein</fullName>
    </submittedName>
</protein>
<dbReference type="InterPro" id="IPR003870">
    <property type="entry name" value="DUF222"/>
</dbReference>
<proteinExistence type="predicted"/>
<keyword evidence="4" id="KW-1185">Reference proteome</keyword>
<dbReference type="SMART" id="SM00507">
    <property type="entry name" value="HNHc"/>
    <property type="match status" value="1"/>
</dbReference>
<accession>A0A5C8HYY2</accession>
<feature type="compositionally biased region" description="Low complexity" evidence="1">
    <location>
        <begin position="261"/>
        <end position="278"/>
    </location>
</feature>
<dbReference type="OrthoDB" id="3261064at2"/>
<dbReference type="Proteomes" id="UP000321034">
    <property type="component" value="Unassembled WGS sequence"/>
</dbReference>